<comment type="similarity">
    <text evidence="2 6">Belongs to the RER1 family.</text>
</comment>
<dbReference type="GO" id="GO:0006621">
    <property type="term" value="P:protein retention in ER lumen"/>
    <property type="evidence" value="ECO:0007669"/>
    <property type="project" value="TreeGrafter"/>
</dbReference>
<keyword evidence="5 6" id="KW-0472">Membrane</keyword>
<sequence>MEGTVGSSASAAAAPVNQWWQEFSKMFQYYLDKSTPHATYRWIGTLAIVSIYVLRVFYIQGFYIVSYGLGIYLLNLLIGFLSPLVDPELEPNADGPLLPTKGSDDLIESVLMDEIDDLLFEYDCRYSFTKAFCIAFVMTFFSVFDVPVFWPILLCYWIVLFVLTMRRQIAHMIKYKYIPFNIGKQKYTGKRSSASSSGSRAD</sequence>
<protein>
    <recommendedName>
        <fullName evidence="6">Protein RER1</fullName>
    </recommendedName>
</protein>
<evidence type="ECO:0000256" key="2">
    <source>
        <dbReference type="ARBA" id="ARBA00006070"/>
    </source>
</evidence>
<dbReference type="STRING" id="3818.A0A445A8Z2"/>
<proteinExistence type="inferred from homology"/>
<evidence type="ECO:0000256" key="6">
    <source>
        <dbReference type="PIRNR" id="PIRNR016013"/>
    </source>
</evidence>
<dbReference type="Pfam" id="PF03248">
    <property type="entry name" value="Rer1"/>
    <property type="match status" value="1"/>
</dbReference>
<feature type="transmembrane region" description="Helical" evidence="7">
    <location>
        <begin position="148"/>
        <end position="165"/>
    </location>
</feature>
<name>A0A445A8Z2_ARAHY</name>
<organism evidence="8 9">
    <name type="scientific">Arachis hypogaea</name>
    <name type="common">Peanut</name>
    <dbReference type="NCBI Taxonomy" id="3818"/>
    <lineage>
        <taxon>Eukaryota</taxon>
        <taxon>Viridiplantae</taxon>
        <taxon>Streptophyta</taxon>
        <taxon>Embryophyta</taxon>
        <taxon>Tracheophyta</taxon>
        <taxon>Spermatophyta</taxon>
        <taxon>Magnoliopsida</taxon>
        <taxon>eudicotyledons</taxon>
        <taxon>Gunneridae</taxon>
        <taxon>Pentapetalae</taxon>
        <taxon>rosids</taxon>
        <taxon>fabids</taxon>
        <taxon>Fabales</taxon>
        <taxon>Fabaceae</taxon>
        <taxon>Papilionoideae</taxon>
        <taxon>50 kb inversion clade</taxon>
        <taxon>dalbergioids sensu lato</taxon>
        <taxon>Dalbergieae</taxon>
        <taxon>Pterocarpus clade</taxon>
        <taxon>Arachis</taxon>
    </lineage>
</organism>
<evidence type="ECO:0000256" key="4">
    <source>
        <dbReference type="ARBA" id="ARBA00022989"/>
    </source>
</evidence>
<dbReference type="PANTHER" id="PTHR10743">
    <property type="entry name" value="PROTEIN RER1"/>
    <property type="match status" value="1"/>
</dbReference>
<comment type="function">
    <text evidence="6">Involved in the retrieval of endoplasmic reticulum membrane proteins from the early Golgi compartment.</text>
</comment>
<keyword evidence="3 7" id="KW-0812">Transmembrane</keyword>
<dbReference type="AlphaFoldDB" id="A0A445A8Z2"/>
<evidence type="ECO:0000313" key="8">
    <source>
        <dbReference type="EMBL" id="RYR22792.1"/>
    </source>
</evidence>
<dbReference type="Proteomes" id="UP000289738">
    <property type="component" value="Chromosome B03"/>
</dbReference>
<feature type="transmembrane region" description="Helical" evidence="7">
    <location>
        <begin position="64"/>
        <end position="85"/>
    </location>
</feature>
<accession>A0A445A8Z2</accession>
<dbReference type="InterPro" id="IPR004932">
    <property type="entry name" value="Rer1"/>
</dbReference>
<evidence type="ECO:0000256" key="1">
    <source>
        <dbReference type="ARBA" id="ARBA00004141"/>
    </source>
</evidence>
<keyword evidence="4 7" id="KW-1133">Transmembrane helix</keyword>
<dbReference type="PANTHER" id="PTHR10743:SF17">
    <property type="entry name" value="PROTEIN RER1A"/>
    <property type="match status" value="1"/>
</dbReference>
<evidence type="ECO:0000313" key="9">
    <source>
        <dbReference type="Proteomes" id="UP000289738"/>
    </source>
</evidence>
<comment type="caution">
    <text evidence="8">The sequence shown here is derived from an EMBL/GenBank/DDBJ whole genome shotgun (WGS) entry which is preliminary data.</text>
</comment>
<evidence type="ECO:0000256" key="3">
    <source>
        <dbReference type="ARBA" id="ARBA00022692"/>
    </source>
</evidence>
<keyword evidence="9" id="KW-1185">Reference proteome</keyword>
<comment type="subcellular location">
    <subcellularLocation>
        <location evidence="1">Membrane</location>
        <topology evidence="1">Multi-pass membrane protein</topology>
    </subcellularLocation>
</comment>
<dbReference type="GO" id="GO:0006890">
    <property type="term" value="P:retrograde vesicle-mediated transport, Golgi to endoplasmic reticulum"/>
    <property type="evidence" value="ECO:0007669"/>
    <property type="project" value="TreeGrafter"/>
</dbReference>
<dbReference type="GO" id="GO:0000139">
    <property type="term" value="C:Golgi membrane"/>
    <property type="evidence" value="ECO:0007669"/>
    <property type="project" value="TreeGrafter"/>
</dbReference>
<dbReference type="PIRSF" id="PIRSF016013">
    <property type="entry name" value="AtER_Rer1p"/>
    <property type="match status" value="1"/>
</dbReference>
<gene>
    <name evidence="8" type="ORF">Ahy_B03g068094</name>
</gene>
<feature type="transmembrane region" description="Helical" evidence="7">
    <location>
        <begin position="39"/>
        <end position="57"/>
    </location>
</feature>
<dbReference type="EMBL" id="SDMP01000013">
    <property type="protein sequence ID" value="RYR22792.1"/>
    <property type="molecule type" value="Genomic_DNA"/>
</dbReference>
<dbReference type="GO" id="GO:0005783">
    <property type="term" value="C:endoplasmic reticulum"/>
    <property type="evidence" value="ECO:0007669"/>
    <property type="project" value="GOC"/>
</dbReference>
<evidence type="ECO:0000256" key="7">
    <source>
        <dbReference type="SAM" id="Phobius"/>
    </source>
</evidence>
<reference evidence="8 9" key="1">
    <citation type="submission" date="2019-01" db="EMBL/GenBank/DDBJ databases">
        <title>Sequencing of cultivated peanut Arachis hypogaea provides insights into genome evolution and oil improvement.</title>
        <authorList>
            <person name="Chen X."/>
        </authorList>
    </citation>
    <scope>NUCLEOTIDE SEQUENCE [LARGE SCALE GENOMIC DNA]</scope>
    <source>
        <strain evidence="9">cv. Fuhuasheng</strain>
        <tissue evidence="8">Leaves</tissue>
    </source>
</reference>
<evidence type="ECO:0000256" key="5">
    <source>
        <dbReference type="ARBA" id="ARBA00023136"/>
    </source>
</evidence>